<gene>
    <name evidence="2" type="ORF">FBEOM_11098</name>
</gene>
<evidence type="ECO:0000313" key="2">
    <source>
        <dbReference type="EMBL" id="KAF4335055.1"/>
    </source>
</evidence>
<reference evidence="2" key="2">
    <citation type="submission" date="2020-02" db="EMBL/GenBank/DDBJ databases">
        <title>Identification and distribution of gene clusters putatively required for synthesis of sphingolipid metabolism inhibitors in phylogenetically diverse species of the filamentous fungus Fusarium.</title>
        <authorList>
            <person name="Kim H.-S."/>
            <person name="Busman M."/>
            <person name="Brown D.W."/>
            <person name="Divon H."/>
            <person name="Uhlig S."/>
            <person name="Proctor R.H."/>
        </authorList>
    </citation>
    <scope>NUCLEOTIDE SEQUENCE</scope>
    <source>
        <strain evidence="2">NRRL 25174</strain>
    </source>
</reference>
<evidence type="ECO:0000313" key="3">
    <source>
        <dbReference type="Proteomes" id="UP000730481"/>
    </source>
</evidence>
<dbReference type="Proteomes" id="UP000730481">
    <property type="component" value="Unassembled WGS sequence"/>
</dbReference>
<reference evidence="2" key="1">
    <citation type="journal article" date="2017" name="Mycologia">
        <title>Fusarium algeriense, sp. nov., a novel toxigenic crown rot pathogen of durum wheat from Algeria is nested in the Fusarium burgessii species complex.</title>
        <authorList>
            <person name="Laraba I."/>
            <person name="Keddad A."/>
            <person name="Boureghda H."/>
            <person name="Abdallah N."/>
            <person name="Vaughan M.M."/>
            <person name="Proctor R.H."/>
            <person name="Busman M."/>
            <person name="O'Donnell K."/>
        </authorList>
    </citation>
    <scope>NUCLEOTIDE SEQUENCE</scope>
    <source>
        <strain evidence="2">NRRL 25174</strain>
    </source>
</reference>
<keyword evidence="3" id="KW-1185">Reference proteome</keyword>
<proteinExistence type="predicted"/>
<name>A0A9P5AA36_9HYPO</name>
<comment type="caution">
    <text evidence="2">The sequence shown here is derived from an EMBL/GenBank/DDBJ whole genome shotgun (WGS) entry which is preliminary data.</text>
</comment>
<dbReference type="EMBL" id="PVQB02000602">
    <property type="protein sequence ID" value="KAF4335055.1"/>
    <property type="molecule type" value="Genomic_DNA"/>
</dbReference>
<evidence type="ECO:0000256" key="1">
    <source>
        <dbReference type="SAM" id="SignalP"/>
    </source>
</evidence>
<feature type="chain" id="PRO_5040365380" evidence="1">
    <location>
        <begin position="16"/>
        <end position="293"/>
    </location>
</feature>
<organism evidence="2 3">
    <name type="scientific">Fusarium beomiforme</name>
    <dbReference type="NCBI Taxonomy" id="44412"/>
    <lineage>
        <taxon>Eukaryota</taxon>
        <taxon>Fungi</taxon>
        <taxon>Dikarya</taxon>
        <taxon>Ascomycota</taxon>
        <taxon>Pezizomycotina</taxon>
        <taxon>Sordariomycetes</taxon>
        <taxon>Hypocreomycetidae</taxon>
        <taxon>Hypocreales</taxon>
        <taxon>Nectriaceae</taxon>
        <taxon>Fusarium</taxon>
        <taxon>Fusarium burgessii species complex</taxon>
    </lineage>
</organism>
<feature type="signal peptide" evidence="1">
    <location>
        <begin position="1"/>
        <end position="15"/>
    </location>
</feature>
<sequence length="293" mass="31992">MRVILLLALFGTALSENSDYSTQRCSTSLGPLSVEEAPTATATDEVQSIVYKRVCHPKTNTVTPDAVTSTNTSTVTFTATASASNGNNNTTTIMSFTPVALASGYLARKRNISKKRFNNKKDNEVDDKDRFKGYTHDSVVYPQAVECIVVFKNVTTKTVEACQKSTETTTLLQSPSVFFCNVTEAVTSIVSSALGTSTATNMVTTTITPITTVTHTIAQNAILPVSFVFDACYNYDIVNNPHIIGTANGGHGISETDVGSPELHILLLVKFFFFLFLGYRRYMQSWGRLWDDV</sequence>
<dbReference type="AlphaFoldDB" id="A0A9P5AA36"/>
<protein>
    <submittedName>
        <fullName evidence="2">Uncharacterized protein</fullName>
    </submittedName>
</protein>
<accession>A0A9P5AA36</accession>
<keyword evidence="1" id="KW-0732">Signal</keyword>